<name>A0A0F9HUV0_9ZZZZ</name>
<dbReference type="AlphaFoldDB" id="A0A0F9HUV0"/>
<dbReference type="EMBL" id="LAZR01021395">
    <property type="protein sequence ID" value="KKL85480.1"/>
    <property type="molecule type" value="Genomic_DNA"/>
</dbReference>
<accession>A0A0F9HUV0</accession>
<organism evidence="1">
    <name type="scientific">marine sediment metagenome</name>
    <dbReference type="NCBI Taxonomy" id="412755"/>
    <lineage>
        <taxon>unclassified sequences</taxon>
        <taxon>metagenomes</taxon>
        <taxon>ecological metagenomes</taxon>
    </lineage>
</organism>
<proteinExistence type="predicted"/>
<feature type="non-terminal residue" evidence="1">
    <location>
        <position position="1"/>
    </location>
</feature>
<evidence type="ECO:0000313" key="1">
    <source>
        <dbReference type="EMBL" id="KKL85480.1"/>
    </source>
</evidence>
<protein>
    <submittedName>
        <fullName evidence="1">Uncharacterized protein</fullName>
    </submittedName>
</protein>
<reference evidence="1" key="1">
    <citation type="journal article" date="2015" name="Nature">
        <title>Complex archaea that bridge the gap between prokaryotes and eukaryotes.</title>
        <authorList>
            <person name="Spang A."/>
            <person name="Saw J.H."/>
            <person name="Jorgensen S.L."/>
            <person name="Zaremba-Niedzwiedzka K."/>
            <person name="Martijn J."/>
            <person name="Lind A.E."/>
            <person name="van Eijk R."/>
            <person name="Schleper C."/>
            <person name="Guy L."/>
            <person name="Ettema T.J."/>
        </authorList>
    </citation>
    <scope>NUCLEOTIDE SEQUENCE</scope>
</reference>
<gene>
    <name evidence="1" type="ORF">LCGC14_1954360</name>
</gene>
<sequence length="63" mass="6695">AIEGEFPALSGLAVKWEPSTCPKCGLSPSSFLVLDEEGQKAADNECEHGLPIELCSVCKEDSE</sequence>
<comment type="caution">
    <text evidence="1">The sequence shown here is derived from an EMBL/GenBank/DDBJ whole genome shotgun (WGS) entry which is preliminary data.</text>
</comment>